<keyword evidence="2" id="KW-1185">Reference proteome</keyword>
<gene>
    <name evidence="1" type="ORF">ACZ87_02067</name>
</gene>
<accession>A0A328TPW2</accession>
<dbReference type="AlphaFoldDB" id="A0A328TPW2"/>
<dbReference type="EMBL" id="LJAM02000198">
    <property type="protein sequence ID" value="RAP71121.1"/>
    <property type="molecule type" value="Genomic_DNA"/>
</dbReference>
<evidence type="ECO:0000313" key="1">
    <source>
        <dbReference type="EMBL" id="RAP71121.1"/>
    </source>
</evidence>
<organism evidence="1 2">
    <name type="scientific">Candidatus Erwinia dacicola</name>
    <dbReference type="NCBI Taxonomy" id="252393"/>
    <lineage>
        <taxon>Bacteria</taxon>
        <taxon>Pseudomonadati</taxon>
        <taxon>Pseudomonadota</taxon>
        <taxon>Gammaproteobacteria</taxon>
        <taxon>Enterobacterales</taxon>
        <taxon>Erwiniaceae</taxon>
        <taxon>Erwinia</taxon>
    </lineage>
</organism>
<sequence>MLEWLASSFKTGILKQHDYLLFNKAAKNRLALRGLRFQFVLVNDLAHEVPYNRLLI</sequence>
<proteinExistence type="predicted"/>
<comment type="caution">
    <text evidence="1">The sequence shown here is derived from an EMBL/GenBank/DDBJ whole genome shotgun (WGS) entry which is preliminary data.</text>
</comment>
<protein>
    <submittedName>
        <fullName evidence="1">Uncharacterized protein</fullName>
    </submittedName>
</protein>
<name>A0A328TPW2_9GAMM</name>
<dbReference type="Proteomes" id="UP000244334">
    <property type="component" value="Unassembled WGS sequence"/>
</dbReference>
<reference evidence="1" key="1">
    <citation type="submission" date="2018-04" db="EMBL/GenBank/DDBJ databases">
        <title>Genomes of the Obligate Erwinia dacicola and Facultative Enterobacter sp. OLF Endosymbionts of the Olive Fruit fly, Bactrocera oleae.</title>
        <authorList>
            <person name="Estes A.M."/>
            <person name="Hearn D.J."/>
            <person name="Agarwal S."/>
            <person name="Pierson E.A."/>
            <person name="Dunning-Hotopp J.C."/>
        </authorList>
    </citation>
    <scope>NUCLEOTIDE SEQUENCE [LARGE SCALE GENOMIC DNA]</scope>
    <source>
        <strain evidence="1">Oroville</strain>
    </source>
</reference>
<evidence type="ECO:0000313" key="2">
    <source>
        <dbReference type="Proteomes" id="UP000244334"/>
    </source>
</evidence>